<accession>A0ABD0LH06</accession>
<evidence type="ECO:0000313" key="1">
    <source>
        <dbReference type="EMBL" id="KAK7498625.1"/>
    </source>
</evidence>
<sequence length="65" mass="7102">MFCGKSAINENVDHVALGLMTHTVPDQGGYGVFPHNPPPQGYTGHTQFPMFEQKIAHLAQGHKDT</sequence>
<evidence type="ECO:0000313" key="2">
    <source>
        <dbReference type="Proteomes" id="UP001519460"/>
    </source>
</evidence>
<feature type="non-terminal residue" evidence="1">
    <location>
        <position position="65"/>
    </location>
</feature>
<dbReference type="EMBL" id="JACVVK020000050">
    <property type="protein sequence ID" value="KAK7498625.1"/>
    <property type="molecule type" value="Genomic_DNA"/>
</dbReference>
<dbReference type="AlphaFoldDB" id="A0ABD0LH06"/>
<reference evidence="1 2" key="1">
    <citation type="journal article" date="2023" name="Sci. Data">
        <title>Genome assembly of the Korean intertidal mud-creeper Batillaria attramentaria.</title>
        <authorList>
            <person name="Patra A.K."/>
            <person name="Ho P.T."/>
            <person name="Jun S."/>
            <person name="Lee S.J."/>
            <person name="Kim Y."/>
            <person name="Won Y.J."/>
        </authorList>
    </citation>
    <scope>NUCLEOTIDE SEQUENCE [LARGE SCALE GENOMIC DNA]</scope>
    <source>
        <strain evidence="1">Wonlab-2016</strain>
    </source>
</reference>
<name>A0ABD0LH06_9CAEN</name>
<proteinExistence type="predicted"/>
<comment type="caution">
    <text evidence="1">The sequence shown here is derived from an EMBL/GenBank/DDBJ whole genome shotgun (WGS) entry which is preliminary data.</text>
</comment>
<organism evidence="1 2">
    <name type="scientific">Batillaria attramentaria</name>
    <dbReference type="NCBI Taxonomy" id="370345"/>
    <lineage>
        <taxon>Eukaryota</taxon>
        <taxon>Metazoa</taxon>
        <taxon>Spiralia</taxon>
        <taxon>Lophotrochozoa</taxon>
        <taxon>Mollusca</taxon>
        <taxon>Gastropoda</taxon>
        <taxon>Caenogastropoda</taxon>
        <taxon>Sorbeoconcha</taxon>
        <taxon>Cerithioidea</taxon>
        <taxon>Batillariidae</taxon>
        <taxon>Batillaria</taxon>
    </lineage>
</organism>
<keyword evidence="2" id="KW-1185">Reference proteome</keyword>
<gene>
    <name evidence="1" type="ORF">BaRGS_00010285</name>
</gene>
<protein>
    <submittedName>
        <fullName evidence="1">Uncharacterized protein</fullName>
    </submittedName>
</protein>
<dbReference type="Proteomes" id="UP001519460">
    <property type="component" value="Unassembled WGS sequence"/>
</dbReference>